<evidence type="ECO:0000313" key="1">
    <source>
        <dbReference type="EMBL" id="GAA0036663.1"/>
    </source>
</evidence>
<dbReference type="RefSeq" id="WP_339393403.1">
    <property type="nucleotide sequence ID" value="NZ_BAAAAF010000011.1"/>
</dbReference>
<dbReference type="Proteomes" id="UP001498238">
    <property type="component" value="Unassembled WGS sequence"/>
</dbReference>
<dbReference type="Pfam" id="PF12900">
    <property type="entry name" value="Pyridox_ox_2"/>
    <property type="match status" value="1"/>
</dbReference>
<evidence type="ECO:0000313" key="2">
    <source>
        <dbReference type="Proteomes" id="UP001498238"/>
    </source>
</evidence>
<dbReference type="InterPro" id="IPR024747">
    <property type="entry name" value="Pyridox_Oxase-rel"/>
</dbReference>
<comment type="caution">
    <text evidence="1">The sequence shown here is derived from an EMBL/GenBank/DDBJ whole genome shotgun (WGS) entry which is preliminary data.</text>
</comment>
<reference evidence="1 2" key="1">
    <citation type="submission" date="2024-01" db="EMBL/GenBank/DDBJ databases">
        <title>Characterization of antibiotic resistant novel bacterial strains and their environmental applications.</title>
        <authorList>
            <person name="Manzoor S."/>
            <person name="Abbas S."/>
            <person name="Arshad M."/>
            <person name="Ahmed I."/>
        </authorList>
    </citation>
    <scope>NUCLEOTIDE SEQUENCE [LARGE SCALE GENOMIC DNA]</scope>
    <source>
        <strain evidence="1 2">NCCP-602</strain>
    </source>
</reference>
<proteinExistence type="predicted"/>
<dbReference type="InterPro" id="IPR012349">
    <property type="entry name" value="Split_barrel_FMN-bd"/>
</dbReference>
<dbReference type="Gene3D" id="2.30.110.10">
    <property type="entry name" value="Electron Transport, Fmn-binding Protein, Chain A"/>
    <property type="match status" value="1"/>
</dbReference>
<sequence length="156" mass="17044">MNAEPNMTLDVDECWDCLRSTTIGCLAVVVGEGADLHPDIFPVNYAIEHSSVVFRSGGGTKIEAIHDHPQVAFEVDGYDPETGNAWSVVLKGHAKPIIRTDELLDTISLDVTPWQAGKKNQFVRIIAEEVTGRRFPVADSTSWDTPLSGTGRAPRE</sequence>
<keyword evidence="2" id="KW-1185">Reference proteome</keyword>
<organism evidence="1 2">
    <name type="scientific">Brevibacterium metallidurans</name>
    <dbReference type="NCBI Taxonomy" id="1482676"/>
    <lineage>
        <taxon>Bacteria</taxon>
        <taxon>Bacillati</taxon>
        <taxon>Actinomycetota</taxon>
        <taxon>Actinomycetes</taxon>
        <taxon>Micrococcales</taxon>
        <taxon>Brevibacteriaceae</taxon>
        <taxon>Brevibacterium</taxon>
    </lineage>
</organism>
<dbReference type="SUPFAM" id="SSF50475">
    <property type="entry name" value="FMN-binding split barrel"/>
    <property type="match status" value="1"/>
</dbReference>
<gene>
    <name evidence="1" type="ORF">NCCP602_26240</name>
</gene>
<accession>A0ABN0SQS0</accession>
<name>A0ABN0SQS0_9MICO</name>
<protein>
    <submittedName>
        <fullName evidence="1">Pyridoxamine 5'-phosphate oxidase family protein</fullName>
    </submittedName>
</protein>
<dbReference type="EMBL" id="BAAAAF010000011">
    <property type="protein sequence ID" value="GAA0036663.1"/>
    <property type="molecule type" value="Genomic_DNA"/>
</dbReference>